<dbReference type="AlphaFoldDB" id="A0ABD0KVX0"/>
<protein>
    <submittedName>
        <fullName evidence="1">Uncharacterized protein</fullName>
    </submittedName>
</protein>
<keyword evidence="2" id="KW-1185">Reference proteome</keyword>
<evidence type="ECO:0000313" key="2">
    <source>
        <dbReference type="Proteomes" id="UP001519460"/>
    </source>
</evidence>
<evidence type="ECO:0000313" key="1">
    <source>
        <dbReference type="EMBL" id="KAK7491308.1"/>
    </source>
</evidence>
<reference evidence="1 2" key="1">
    <citation type="journal article" date="2023" name="Sci. Data">
        <title>Genome assembly of the Korean intertidal mud-creeper Batillaria attramentaria.</title>
        <authorList>
            <person name="Patra A.K."/>
            <person name="Ho P.T."/>
            <person name="Jun S."/>
            <person name="Lee S.J."/>
            <person name="Kim Y."/>
            <person name="Won Y.J."/>
        </authorList>
    </citation>
    <scope>NUCLEOTIDE SEQUENCE [LARGE SCALE GENOMIC DNA]</scope>
    <source>
        <strain evidence="1">Wonlab-2016</strain>
    </source>
</reference>
<organism evidence="1 2">
    <name type="scientific">Batillaria attramentaria</name>
    <dbReference type="NCBI Taxonomy" id="370345"/>
    <lineage>
        <taxon>Eukaryota</taxon>
        <taxon>Metazoa</taxon>
        <taxon>Spiralia</taxon>
        <taxon>Lophotrochozoa</taxon>
        <taxon>Mollusca</taxon>
        <taxon>Gastropoda</taxon>
        <taxon>Caenogastropoda</taxon>
        <taxon>Sorbeoconcha</taxon>
        <taxon>Cerithioidea</taxon>
        <taxon>Batillariidae</taxon>
        <taxon>Batillaria</taxon>
    </lineage>
</organism>
<name>A0ABD0KVX0_9CAEN</name>
<accession>A0ABD0KVX0</accession>
<sequence>MKELKNKRRNGNNDRRLHSVHASWEVTASILFDLSAAFTSLLQVPEPTGLADAFELMAGGSQTRAARAADVTRTSVSPLHPTSGTADHTILHTQQNVLGIVQL</sequence>
<gene>
    <name evidence="1" type="ORF">BaRGS_00017409</name>
</gene>
<dbReference type="Proteomes" id="UP001519460">
    <property type="component" value="Unassembled WGS sequence"/>
</dbReference>
<comment type="caution">
    <text evidence="1">The sequence shown here is derived from an EMBL/GenBank/DDBJ whole genome shotgun (WGS) entry which is preliminary data.</text>
</comment>
<dbReference type="EMBL" id="JACVVK020000116">
    <property type="protein sequence ID" value="KAK7491308.1"/>
    <property type="molecule type" value="Genomic_DNA"/>
</dbReference>
<proteinExistence type="predicted"/>